<proteinExistence type="predicted"/>
<dbReference type="AlphaFoldDB" id="A0ABD2NUS8"/>
<feature type="transmembrane region" description="Helical" evidence="1">
    <location>
        <begin position="101"/>
        <end position="124"/>
    </location>
</feature>
<keyword evidence="1" id="KW-1133">Transmembrane helix</keyword>
<reference evidence="2 3" key="1">
    <citation type="journal article" date="2021" name="BMC Biol.">
        <title>Horizontally acquired antibacterial genes associated with adaptive radiation of ladybird beetles.</title>
        <authorList>
            <person name="Li H.S."/>
            <person name="Tang X.F."/>
            <person name="Huang Y.H."/>
            <person name="Xu Z.Y."/>
            <person name="Chen M.L."/>
            <person name="Du X.Y."/>
            <person name="Qiu B.Y."/>
            <person name="Chen P.T."/>
            <person name="Zhang W."/>
            <person name="Slipinski A."/>
            <person name="Escalona H.E."/>
            <person name="Waterhouse R.M."/>
            <person name="Zwick A."/>
            <person name="Pang H."/>
        </authorList>
    </citation>
    <scope>NUCLEOTIDE SEQUENCE [LARGE SCALE GENOMIC DNA]</scope>
    <source>
        <strain evidence="2">SYSU2018</strain>
    </source>
</reference>
<comment type="caution">
    <text evidence="2">The sequence shown here is derived from an EMBL/GenBank/DDBJ whole genome shotgun (WGS) entry which is preliminary data.</text>
</comment>
<evidence type="ECO:0000313" key="2">
    <source>
        <dbReference type="EMBL" id="KAL3282390.1"/>
    </source>
</evidence>
<evidence type="ECO:0000256" key="1">
    <source>
        <dbReference type="SAM" id="Phobius"/>
    </source>
</evidence>
<protein>
    <submittedName>
        <fullName evidence="2">Uncharacterized protein</fullName>
    </submittedName>
</protein>
<accession>A0ABD2NUS8</accession>
<keyword evidence="1" id="KW-0812">Transmembrane</keyword>
<keyword evidence="3" id="KW-1185">Reference proteome</keyword>
<keyword evidence="1" id="KW-0472">Membrane</keyword>
<dbReference type="Proteomes" id="UP001516400">
    <property type="component" value="Unassembled WGS sequence"/>
</dbReference>
<evidence type="ECO:0000313" key="3">
    <source>
        <dbReference type="Proteomes" id="UP001516400"/>
    </source>
</evidence>
<sequence length="137" mass="15163">MDTQYSTSPSIVAKEPFCTDENPTSHKENFYFEGTVMIVLKTQILKLTVDIGVCPQAVGLASRLKESLLNRIHKDYRKRRMNPNLTAIGPYLLIPLHRQTVVAEAIVIVKAVLVAATAAAMPFLSLSHLKVTVVLMT</sequence>
<organism evidence="2 3">
    <name type="scientific">Cryptolaemus montrouzieri</name>
    <dbReference type="NCBI Taxonomy" id="559131"/>
    <lineage>
        <taxon>Eukaryota</taxon>
        <taxon>Metazoa</taxon>
        <taxon>Ecdysozoa</taxon>
        <taxon>Arthropoda</taxon>
        <taxon>Hexapoda</taxon>
        <taxon>Insecta</taxon>
        <taxon>Pterygota</taxon>
        <taxon>Neoptera</taxon>
        <taxon>Endopterygota</taxon>
        <taxon>Coleoptera</taxon>
        <taxon>Polyphaga</taxon>
        <taxon>Cucujiformia</taxon>
        <taxon>Coccinelloidea</taxon>
        <taxon>Coccinellidae</taxon>
        <taxon>Scymninae</taxon>
        <taxon>Scymnini</taxon>
        <taxon>Cryptolaemus</taxon>
    </lineage>
</organism>
<name>A0ABD2NUS8_9CUCU</name>
<gene>
    <name evidence="2" type="ORF">HHI36_005575</name>
</gene>
<dbReference type="EMBL" id="JABFTP020000144">
    <property type="protein sequence ID" value="KAL3282390.1"/>
    <property type="molecule type" value="Genomic_DNA"/>
</dbReference>